<reference evidence="2" key="1">
    <citation type="submission" date="2020-11" db="EMBL/GenBank/DDBJ databases">
        <authorList>
            <person name="Tran Van P."/>
        </authorList>
    </citation>
    <scope>NUCLEOTIDE SEQUENCE</scope>
</reference>
<dbReference type="GO" id="GO:0005096">
    <property type="term" value="F:GTPase activator activity"/>
    <property type="evidence" value="ECO:0007669"/>
    <property type="project" value="TreeGrafter"/>
</dbReference>
<dbReference type="GO" id="GO:0031201">
    <property type="term" value="C:SNARE complex"/>
    <property type="evidence" value="ECO:0007669"/>
    <property type="project" value="TreeGrafter"/>
</dbReference>
<sequence>MSSLENISSEAIQCLAFADSYTKKSEPCMFPTLWVGTSLGSVLTIMINLPPPGETRITQPVVVSPCGQYCSLSPSSRVNAGWESTELMTQTVEVTPTLRLLEENPPWLCHTNPARERGSSAFDAIHHSPTIVMVTGTIFRLKGSILTMSFLDCNGALIPYSFETWRDENKDREKIKHKSRHPDTLQGADRREETHLVLNGRLYGDMSLYWALTPANLNVDGLNLAQGAQAEDLVYPLFAGCAETPTKSSSNNRMSPTLSSGSGSQDQFGDRQFVVFTSEKQSRVVALPSHNCVYRQQLADVDFVVKAEIISLKDSVCLVCYSSNGHITAYSLPSLRPLIDYDFLPLTDQSFQTTKQGIVDPMLSIWGQQMFVNEDTDHLRMSYLCDLNGSVHGWPVRHTAPGHLLCWLNTTALYV</sequence>
<dbReference type="AlphaFoldDB" id="A0A7R9P530"/>
<dbReference type="GO" id="GO:0019905">
    <property type="term" value="F:syntaxin binding"/>
    <property type="evidence" value="ECO:0007669"/>
    <property type="project" value="TreeGrafter"/>
</dbReference>
<name>A0A7R9P530_TIMCA</name>
<protein>
    <submittedName>
        <fullName evidence="2">(California timema) hypothetical protein</fullName>
    </submittedName>
</protein>
<feature type="region of interest" description="Disordered" evidence="1">
    <location>
        <begin position="245"/>
        <end position="266"/>
    </location>
</feature>
<dbReference type="PANTHER" id="PTHR10241">
    <property type="entry name" value="LETHAL 2 GIANT LARVAE PROTEIN"/>
    <property type="match status" value="1"/>
</dbReference>
<evidence type="ECO:0000256" key="1">
    <source>
        <dbReference type="SAM" id="MobiDB-lite"/>
    </source>
</evidence>
<dbReference type="GO" id="GO:0005886">
    <property type="term" value="C:plasma membrane"/>
    <property type="evidence" value="ECO:0007669"/>
    <property type="project" value="TreeGrafter"/>
</dbReference>
<dbReference type="GO" id="GO:0006893">
    <property type="term" value="P:Golgi to plasma membrane transport"/>
    <property type="evidence" value="ECO:0007669"/>
    <property type="project" value="TreeGrafter"/>
</dbReference>
<evidence type="ECO:0000313" key="2">
    <source>
        <dbReference type="EMBL" id="CAD7570355.1"/>
    </source>
</evidence>
<feature type="compositionally biased region" description="Polar residues" evidence="1">
    <location>
        <begin position="245"/>
        <end position="258"/>
    </location>
</feature>
<proteinExistence type="predicted"/>
<dbReference type="GO" id="GO:0006887">
    <property type="term" value="P:exocytosis"/>
    <property type="evidence" value="ECO:0007669"/>
    <property type="project" value="TreeGrafter"/>
</dbReference>
<dbReference type="GO" id="GO:0045159">
    <property type="term" value="F:myosin II binding"/>
    <property type="evidence" value="ECO:0007669"/>
    <property type="project" value="TreeGrafter"/>
</dbReference>
<organism evidence="2">
    <name type="scientific">Timema californicum</name>
    <name type="common">California timema</name>
    <name type="synonym">Walking stick</name>
    <dbReference type="NCBI Taxonomy" id="61474"/>
    <lineage>
        <taxon>Eukaryota</taxon>
        <taxon>Metazoa</taxon>
        <taxon>Ecdysozoa</taxon>
        <taxon>Arthropoda</taxon>
        <taxon>Hexapoda</taxon>
        <taxon>Insecta</taxon>
        <taxon>Pterygota</taxon>
        <taxon>Neoptera</taxon>
        <taxon>Polyneoptera</taxon>
        <taxon>Phasmatodea</taxon>
        <taxon>Timematodea</taxon>
        <taxon>Timematoidea</taxon>
        <taxon>Timematidae</taxon>
        <taxon>Timema</taxon>
    </lineage>
</organism>
<dbReference type="EMBL" id="OE180017">
    <property type="protein sequence ID" value="CAD7570355.1"/>
    <property type="molecule type" value="Genomic_DNA"/>
</dbReference>
<dbReference type="PANTHER" id="PTHR10241:SF25">
    <property type="entry name" value="TOMOSYN, ISOFORM C"/>
    <property type="match status" value="1"/>
</dbReference>
<accession>A0A7R9P530</accession>
<gene>
    <name evidence="2" type="ORF">TCMB3V08_LOCUS3060</name>
</gene>